<gene>
    <name evidence="2" type="ORF">NW766_001457</name>
</gene>
<dbReference type="AlphaFoldDB" id="A0A9W8Q016"/>
<feature type="domain" description="AMP-dependent synthetase/ligase" evidence="1">
    <location>
        <begin position="96"/>
        <end position="221"/>
    </location>
</feature>
<keyword evidence="3" id="KW-1185">Reference proteome</keyword>
<comment type="caution">
    <text evidence="2">The sequence shown here is derived from an EMBL/GenBank/DDBJ whole genome shotgun (WGS) entry which is preliminary data.</text>
</comment>
<dbReference type="Pfam" id="PF00501">
    <property type="entry name" value="AMP-binding"/>
    <property type="match status" value="1"/>
</dbReference>
<dbReference type="Proteomes" id="UP001152130">
    <property type="component" value="Unassembled WGS sequence"/>
</dbReference>
<dbReference type="SUPFAM" id="SSF56801">
    <property type="entry name" value="Acetyl-CoA synthetase-like"/>
    <property type="match status" value="1"/>
</dbReference>
<evidence type="ECO:0000313" key="3">
    <source>
        <dbReference type="Proteomes" id="UP001152130"/>
    </source>
</evidence>
<reference evidence="2" key="1">
    <citation type="submission" date="2022-10" db="EMBL/GenBank/DDBJ databases">
        <title>Fusarium specimens isolated from Avocado Roots.</title>
        <authorList>
            <person name="Stajich J."/>
            <person name="Roper C."/>
            <person name="Heimlech-Rivalta G."/>
        </authorList>
    </citation>
    <scope>NUCLEOTIDE SEQUENCE</scope>
    <source>
        <strain evidence="2">CF00143</strain>
    </source>
</reference>
<dbReference type="PANTHER" id="PTHR42921">
    <property type="entry name" value="ACETOACETYL-COA SYNTHETASE"/>
    <property type="match status" value="1"/>
</dbReference>
<dbReference type="GO" id="GO:0030729">
    <property type="term" value="F:acetoacetate-CoA ligase activity"/>
    <property type="evidence" value="ECO:0007669"/>
    <property type="project" value="TreeGrafter"/>
</dbReference>
<proteinExistence type="predicted"/>
<sequence>MSSWDPPSPRASRLDVFRRHVNRKYGLFLQTYAQLHQWSVAELEAFSIEMWEFLGIVASESPSKPANRLDVLWPRPEWFPEARINYTENLLAVGLATHPDAIAVSAGREGAEGPAAWRHLTWRQLQMQVALYATAFRKAGIVHGDRIAAVSSNSLEAVLLLLAAGAVGAIFSSTAPDMGASGIVERYSQIRPKLLFVDCAVTYGGKAINLGAKMREVTQTIQAKDSELQKIIVMSGDTWDDPMV</sequence>
<evidence type="ECO:0000259" key="1">
    <source>
        <dbReference type="Pfam" id="PF00501"/>
    </source>
</evidence>
<dbReference type="InterPro" id="IPR000873">
    <property type="entry name" value="AMP-dep_synth/lig_dom"/>
</dbReference>
<organism evidence="2 3">
    <name type="scientific">Fusarium irregulare</name>
    <dbReference type="NCBI Taxonomy" id="2494466"/>
    <lineage>
        <taxon>Eukaryota</taxon>
        <taxon>Fungi</taxon>
        <taxon>Dikarya</taxon>
        <taxon>Ascomycota</taxon>
        <taxon>Pezizomycotina</taxon>
        <taxon>Sordariomycetes</taxon>
        <taxon>Hypocreomycetidae</taxon>
        <taxon>Hypocreales</taxon>
        <taxon>Nectriaceae</taxon>
        <taxon>Fusarium</taxon>
        <taxon>Fusarium incarnatum-equiseti species complex</taxon>
    </lineage>
</organism>
<dbReference type="Gene3D" id="3.40.50.12780">
    <property type="entry name" value="N-terminal domain of ligase-like"/>
    <property type="match status" value="1"/>
</dbReference>
<accession>A0A9W8Q016</accession>
<dbReference type="PANTHER" id="PTHR42921:SF1">
    <property type="entry name" value="ACETOACETYL-COA SYNTHETASE"/>
    <property type="match status" value="1"/>
</dbReference>
<protein>
    <recommendedName>
        <fullName evidence="1">AMP-dependent synthetase/ligase domain-containing protein</fullName>
    </recommendedName>
</protein>
<name>A0A9W8Q016_9HYPO</name>
<dbReference type="EMBL" id="JAPDHF010000002">
    <property type="protein sequence ID" value="KAJ4022422.1"/>
    <property type="molecule type" value="Genomic_DNA"/>
</dbReference>
<evidence type="ECO:0000313" key="2">
    <source>
        <dbReference type="EMBL" id="KAJ4022422.1"/>
    </source>
</evidence>
<dbReference type="InterPro" id="IPR042099">
    <property type="entry name" value="ANL_N_sf"/>
</dbReference>